<proteinExistence type="predicted"/>
<dbReference type="PANTHER" id="PTHR12110:SF21">
    <property type="entry name" value="XYLOSE ISOMERASE-LIKE TIM BARREL DOMAIN-CONTAINING PROTEIN"/>
    <property type="match status" value="1"/>
</dbReference>
<dbReference type="SUPFAM" id="SSF51658">
    <property type="entry name" value="Xylose isomerase-like"/>
    <property type="match status" value="1"/>
</dbReference>
<accession>A0A1G6GLE0</accession>
<dbReference type="GO" id="GO:0016853">
    <property type="term" value="F:isomerase activity"/>
    <property type="evidence" value="ECO:0007669"/>
    <property type="project" value="UniProtKB-KW"/>
</dbReference>
<feature type="domain" description="Xylose isomerase-like TIM barrel" evidence="1">
    <location>
        <begin position="20"/>
        <end position="308"/>
    </location>
</feature>
<dbReference type="AlphaFoldDB" id="A0A1G6GLE0"/>
<dbReference type="RefSeq" id="WP_090792065.1">
    <property type="nucleotide sequence ID" value="NZ_FMYI01000001.1"/>
</dbReference>
<reference evidence="3" key="1">
    <citation type="submission" date="2016-09" db="EMBL/GenBank/DDBJ databases">
        <authorList>
            <person name="Varghese N."/>
            <person name="Submissions S."/>
        </authorList>
    </citation>
    <scope>NUCLEOTIDE SEQUENCE [LARGE SCALE GENOMIC DNA]</scope>
    <source>
        <strain evidence="3">S5</strain>
    </source>
</reference>
<dbReference type="Gene3D" id="3.20.20.150">
    <property type="entry name" value="Divalent-metal-dependent TIM barrel enzymes"/>
    <property type="match status" value="1"/>
</dbReference>
<name>A0A1G6GLE0_9BACI</name>
<dbReference type="InterPro" id="IPR036237">
    <property type="entry name" value="Xyl_isomerase-like_sf"/>
</dbReference>
<dbReference type="Proteomes" id="UP000242949">
    <property type="component" value="Unassembled WGS sequence"/>
</dbReference>
<keyword evidence="2" id="KW-0413">Isomerase</keyword>
<protein>
    <submittedName>
        <fullName evidence="2">Sugar phosphate isomerase/epimerase</fullName>
    </submittedName>
</protein>
<dbReference type="InterPro" id="IPR013022">
    <property type="entry name" value="Xyl_isomerase-like_TIM-brl"/>
</dbReference>
<evidence type="ECO:0000259" key="1">
    <source>
        <dbReference type="Pfam" id="PF01261"/>
    </source>
</evidence>
<dbReference type="Pfam" id="PF01261">
    <property type="entry name" value="AP_endonuc_2"/>
    <property type="match status" value="1"/>
</dbReference>
<keyword evidence="3" id="KW-1185">Reference proteome</keyword>
<dbReference type="PANTHER" id="PTHR12110">
    <property type="entry name" value="HYDROXYPYRUVATE ISOMERASE"/>
    <property type="match status" value="1"/>
</dbReference>
<evidence type="ECO:0000313" key="3">
    <source>
        <dbReference type="Proteomes" id="UP000242949"/>
    </source>
</evidence>
<gene>
    <name evidence="2" type="ORF">SAMN05421734_101242</name>
</gene>
<dbReference type="EMBL" id="FMYI01000001">
    <property type="protein sequence ID" value="SDB82729.1"/>
    <property type="molecule type" value="Genomic_DNA"/>
</dbReference>
<dbReference type="STRING" id="1612202.SAMN05421734_101242"/>
<dbReference type="InterPro" id="IPR050312">
    <property type="entry name" value="IolE/XylAMocC-like"/>
</dbReference>
<evidence type="ECO:0000313" key="2">
    <source>
        <dbReference type="EMBL" id="SDB82729.1"/>
    </source>
</evidence>
<sequence>MKLGVFTVLFADKNLEDMLDHVKNAGLDAVEIGTGGYPGDDHLKLDALLENETERKAFMEKVTSRGLTISALSCHGNPVSPNDLFRQDSHETLVKTIKLANLLNVPVVNTFSGTPGDSEDGKYPNWPVTPWPEEYSQVLNWQWEEKLVPYWKEINKLAEEHNVKIGLELHAGFLVHTPHTMLKLREQTGEAIGANLDPSHLWWQGIDPVAAIKILGKANAIHHFHAKDTYIDQDHVNMYGLTDMQPYSEVQSRAWTFRSVGYGHSVKVWSDIMSALRTYGYDHVVSIEHEDPIMSIEEGFMRAVENLKSVMIYDQPADMWWA</sequence>
<organism evidence="2 3">
    <name type="scientific">Pelagirhabdus alkalitolerans</name>
    <dbReference type="NCBI Taxonomy" id="1612202"/>
    <lineage>
        <taxon>Bacteria</taxon>
        <taxon>Bacillati</taxon>
        <taxon>Bacillota</taxon>
        <taxon>Bacilli</taxon>
        <taxon>Bacillales</taxon>
        <taxon>Bacillaceae</taxon>
        <taxon>Pelagirhabdus</taxon>
    </lineage>
</organism>
<dbReference type="OrthoDB" id="9779184at2"/>